<dbReference type="InterPro" id="IPR001667">
    <property type="entry name" value="DDH_dom"/>
</dbReference>
<dbReference type="InterPro" id="IPR003156">
    <property type="entry name" value="DHHA1_dom"/>
</dbReference>
<organism evidence="3 4">
    <name type="scientific">Candidatus Staskawiczbacteria bacterium RIFCSPHIGHO2_01_FULL_36_16</name>
    <dbReference type="NCBI Taxonomy" id="1802200"/>
    <lineage>
        <taxon>Bacteria</taxon>
        <taxon>Candidatus Staskawicziibacteriota</taxon>
    </lineage>
</organism>
<reference evidence="3 4" key="1">
    <citation type="journal article" date="2016" name="Nat. Commun.">
        <title>Thousands of microbial genomes shed light on interconnected biogeochemical processes in an aquifer system.</title>
        <authorList>
            <person name="Anantharaman K."/>
            <person name="Brown C.T."/>
            <person name="Hug L.A."/>
            <person name="Sharon I."/>
            <person name="Castelle C.J."/>
            <person name="Probst A.J."/>
            <person name="Thomas B.C."/>
            <person name="Singh A."/>
            <person name="Wilkins M.J."/>
            <person name="Karaoz U."/>
            <person name="Brodie E.L."/>
            <person name="Williams K.H."/>
            <person name="Hubbard S.S."/>
            <person name="Banfield J.F."/>
        </authorList>
    </citation>
    <scope>NUCLEOTIDE SEQUENCE [LARGE SCALE GENOMIC DNA]</scope>
</reference>
<evidence type="ECO:0000313" key="3">
    <source>
        <dbReference type="EMBL" id="OGZ62844.1"/>
    </source>
</evidence>
<dbReference type="GO" id="GO:0003676">
    <property type="term" value="F:nucleic acid binding"/>
    <property type="evidence" value="ECO:0007669"/>
    <property type="project" value="InterPro"/>
</dbReference>
<evidence type="ECO:0000259" key="2">
    <source>
        <dbReference type="Pfam" id="PF02272"/>
    </source>
</evidence>
<dbReference type="EMBL" id="MHOM01000049">
    <property type="protein sequence ID" value="OGZ62844.1"/>
    <property type="molecule type" value="Genomic_DNA"/>
</dbReference>
<name>A0A1G2HK02_9BACT</name>
<dbReference type="AlphaFoldDB" id="A0A1G2HK02"/>
<dbReference type="PANTHER" id="PTHR30255">
    <property type="entry name" value="SINGLE-STRANDED-DNA-SPECIFIC EXONUCLEASE RECJ"/>
    <property type="match status" value="1"/>
</dbReference>
<comment type="caution">
    <text evidence="3">The sequence shown here is derived from an EMBL/GenBank/DDBJ whole genome shotgun (WGS) entry which is preliminary data.</text>
</comment>
<dbReference type="Proteomes" id="UP000177190">
    <property type="component" value="Unassembled WGS sequence"/>
</dbReference>
<dbReference type="Gene3D" id="3.90.1640.30">
    <property type="match status" value="1"/>
</dbReference>
<proteinExistence type="predicted"/>
<dbReference type="SUPFAM" id="SSF64182">
    <property type="entry name" value="DHH phosphoesterases"/>
    <property type="match status" value="1"/>
</dbReference>
<evidence type="ECO:0000313" key="4">
    <source>
        <dbReference type="Proteomes" id="UP000177190"/>
    </source>
</evidence>
<gene>
    <name evidence="3" type="ORF">A2812_00105</name>
</gene>
<feature type="domain" description="DDH" evidence="1">
    <location>
        <begin position="23"/>
        <end position="173"/>
    </location>
</feature>
<accession>A0A1G2HK02</accession>
<sequence>MDKIKNIEKAAGRIRKAVRNSERIILYGDSDLDGISSVVILEEAIKNLGGHIDSAFFPDRENDGYGINLTALNMLKDKAPALFITLDLGIGNIKEIKIANKMGFEIIIVDHHETLFGSPEALIIVDPKQKTDDYPFKGLANVGLTFKLCEEILRDNMSKKLKDSFLELAALGTIADMVPQIDENQKIIEEGLRSLKDTFRPGLRAFLDIIGEGIIFEGALGKIISALNAAESVNFENESYLLLTCSSPEKCREISQKLIDKNLYKQQQIKSIVQEVKRRVLNKEDNSIIFEGDPSWHLVLAGSVASIISQEYGKPAFIFKKMDKESCGSVRNPKNTNSVDAMKTCSNFLLTYGGHAQASGFRVKNENLQKFKDCLNDYFKK</sequence>
<dbReference type="InterPro" id="IPR038763">
    <property type="entry name" value="DHH_sf"/>
</dbReference>
<dbReference type="Gene3D" id="3.10.310.30">
    <property type="match status" value="1"/>
</dbReference>
<dbReference type="InterPro" id="IPR051673">
    <property type="entry name" value="SSDNA_exonuclease_RecJ"/>
</dbReference>
<protein>
    <submittedName>
        <fullName evidence="3">Uncharacterized protein</fullName>
    </submittedName>
</protein>
<feature type="domain" description="DHHA1" evidence="2">
    <location>
        <begin position="289"/>
        <end position="381"/>
    </location>
</feature>
<dbReference type="Pfam" id="PF01368">
    <property type="entry name" value="DHH"/>
    <property type="match status" value="1"/>
</dbReference>
<dbReference type="STRING" id="1802200.A2812_00105"/>
<dbReference type="PANTHER" id="PTHR30255:SF2">
    <property type="entry name" value="SINGLE-STRANDED-DNA-SPECIFIC EXONUCLEASE RECJ"/>
    <property type="match status" value="1"/>
</dbReference>
<evidence type="ECO:0000259" key="1">
    <source>
        <dbReference type="Pfam" id="PF01368"/>
    </source>
</evidence>
<dbReference type="GO" id="GO:0004527">
    <property type="term" value="F:exonuclease activity"/>
    <property type="evidence" value="ECO:0007669"/>
    <property type="project" value="UniProtKB-KW"/>
</dbReference>
<dbReference type="Pfam" id="PF02272">
    <property type="entry name" value="DHHA1"/>
    <property type="match status" value="1"/>
</dbReference>